<dbReference type="InterPro" id="IPR050570">
    <property type="entry name" value="Cell_wall_metabolism_enzyme"/>
</dbReference>
<dbReference type="PANTHER" id="PTHR21666">
    <property type="entry name" value="PEPTIDASE-RELATED"/>
    <property type="match status" value="1"/>
</dbReference>
<accession>A0ABX3A5B0</accession>
<dbReference type="Proteomes" id="UP000094329">
    <property type="component" value="Unassembled WGS sequence"/>
</dbReference>
<protein>
    <submittedName>
        <fullName evidence="3">Peptidase M23</fullName>
    </submittedName>
</protein>
<feature type="coiled-coil region" evidence="1">
    <location>
        <begin position="133"/>
        <end position="223"/>
    </location>
</feature>
<comment type="caution">
    <text evidence="3">The sequence shown here is derived from an EMBL/GenBank/DDBJ whole genome shotgun (WGS) entry which is preliminary data.</text>
</comment>
<dbReference type="InterPro" id="IPR016047">
    <property type="entry name" value="M23ase_b-sheet_dom"/>
</dbReference>
<evidence type="ECO:0000256" key="1">
    <source>
        <dbReference type="SAM" id="Coils"/>
    </source>
</evidence>
<keyword evidence="4" id="KW-1185">Reference proteome</keyword>
<feature type="domain" description="M23ase beta-sheet core" evidence="2">
    <location>
        <begin position="265"/>
        <end position="354"/>
    </location>
</feature>
<evidence type="ECO:0000313" key="3">
    <source>
        <dbReference type="EMBL" id="ODN44056.1"/>
    </source>
</evidence>
<dbReference type="SUPFAM" id="SSF51261">
    <property type="entry name" value="Duplicated hybrid motif"/>
    <property type="match status" value="1"/>
</dbReference>
<dbReference type="Pfam" id="PF01551">
    <property type="entry name" value="Peptidase_M23"/>
    <property type="match status" value="1"/>
</dbReference>
<dbReference type="Gene3D" id="2.70.70.10">
    <property type="entry name" value="Glucose Permease (Domain IIA)"/>
    <property type="match status" value="1"/>
</dbReference>
<organism evidence="3 4">
    <name type="scientific">Piscirickettsia litoralis</name>
    <dbReference type="NCBI Taxonomy" id="1891921"/>
    <lineage>
        <taxon>Bacteria</taxon>
        <taxon>Pseudomonadati</taxon>
        <taxon>Pseudomonadota</taxon>
        <taxon>Gammaproteobacteria</taxon>
        <taxon>Thiotrichales</taxon>
        <taxon>Piscirickettsiaceae</taxon>
        <taxon>Piscirickettsia</taxon>
    </lineage>
</organism>
<gene>
    <name evidence="3" type="ORF">BGC07_09345</name>
</gene>
<evidence type="ECO:0000313" key="4">
    <source>
        <dbReference type="Proteomes" id="UP000094329"/>
    </source>
</evidence>
<dbReference type="InterPro" id="IPR011055">
    <property type="entry name" value="Dup_hybrid_motif"/>
</dbReference>
<dbReference type="EMBL" id="MDTU01000001">
    <property type="protein sequence ID" value="ODN44056.1"/>
    <property type="molecule type" value="Genomic_DNA"/>
</dbReference>
<dbReference type="PANTHER" id="PTHR21666:SF270">
    <property type="entry name" value="MUREIN HYDROLASE ACTIVATOR ENVC"/>
    <property type="match status" value="1"/>
</dbReference>
<name>A0ABX3A5B0_9GAMM</name>
<evidence type="ECO:0000259" key="2">
    <source>
        <dbReference type="Pfam" id="PF01551"/>
    </source>
</evidence>
<sequence length="369" mass="42919">MLDLNFKNSYAADEDRLIKVRKEITKLDKSLSLEKLKLTDIKQRIAIIDQRIDKSNLIIINNQNKINDRKLILIGLRDKKEKLKKSLVIQRQHINKYIKTIFLMGREPYLKLLFSQQDPKLFGRMQHYFQYIMRANLKRLDQAEKTAERLKETKDKLISEKKNLEQLIDQQEINLSKLSKDKILKSQLVSVISASINDKSNKLNRLYKNEQRLLKLIEKIDQESLKLVQNKAKSFSMMKNKLICPFINQKIRRSLISLATGDIQKNQAVLIPVKEKSAVKAAYYGQVVFANTLKGYGELIIIDHGQNYMSLYGYNHKLLVTKGQWVSAGDKLALSGQGLEGQGIYFELRHNNQIISWKSWCKKTNLAQK</sequence>
<proteinExistence type="predicted"/>
<dbReference type="CDD" id="cd12797">
    <property type="entry name" value="M23_peptidase"/>
    <property type="match status" value="1"/>
</dbReference>
<keyword evidence="1" id="KW-0175">Coiled coil</keyword>
<reference evidence="3 4" key="1">
    <citation type="submission" date="2016-08" db="EMBL/GenBank/DDBJ databases">
        <title>Draft genome sequence of Candidatus Piscirickettsia litoralis, from seawater.</title>
        <authorList>
            <person name="Wan X."/>
            <person name="Lee A.J."/>
            <person name="Hou S."/>
            <person name="Donachie S.P."/>
        </authorList>
    </citation>
    <scope>NUCLEOTIDE SEQUENCE [LARGE SCALE GENOMIC DNA]</scope>
    <source>
        <strain evidence="3 4">Y2</strain>
    </source>
</reference>